<evidence type="ECO:0000259" key="2">
    <source>
        <dbReference type="Pfam" id="PF00144"/>
    </source>
</evidence>
<dbReference type="EMBL" id="JAVFHQ010000002">
    <property type="protein sequence ID" value="KAK4550295.1"/>
    <property type="molecule type" value="Genomic_DNA"/>
</dbReference>
<feature type="domain" description="Peptidase S12 Pab87-related C-terminal" evidence="3">
    <location>
        <begin position="421"/>
        <end position="517"/>
    </location>
</feature>
<evidence type="ECO:0000313" key="5">
    <source>
        <dbReference type="Proteomes" id="UP001324427"/>
    </source>
</evidence>
<evidence type="ECO:0000256" key="1">
    <source>
        <dbReference type="ARBA" id="ARBA00038215"/>
    </source>
</evidence>
<evidence type="ECO:0008006" key="6">
    <source>
        <dbReference type="Google" id="ProtNLM"/>
    </source>
</evidence>
<keyword evidence="5" id="KW-1185">Reference proteome</keyword>
<comment type="similarity">
    <text evidence="1">Belongs to the peptidase S12 family.</text>
</comment>
<protein>
    <recommendedName>
        <fullName evidence="6">Beta-lactamase/transpeptidase-like protein</fullName>
    </recommendedName>
</protein>
<dbReference type="InterPro" id="IPR021860">
    <property type="entry name" value="Peptidase_S12_Pab87-rel_C"/>
</dbReference>
<evidence type="ECO:0000259" key="3">
    <source>
        <dbReference type="Pfam" id="PF11954"/>
    </source>
</evidence>
<evidence type="ECO:0000313" key="4">
    <source>
        <dbReference type="EMBL" id="KAK4550295.1"/>
    </source>
</evidence>
<comment type="caution">
    <text evidence="4">The sequence shown here is derived from an EMBL/GenBank/DDBJ whole genome shotgun (WGS) entry which is preliminary data.</text>
</comment>
<dbReference type="SUPFAM" id="SSF56601">
    <property type="entry name" value="beta-lactamase/transpeptidase-like"/>
    <property type="match status" value="1"/>
</dbReference>
<dbReference type="Gene3D" id="2.40.128.600">
    <property type="match status" value="1"/>
</dbReference>
<proteinExistence type="inferred from homology"/>
<sequence>MAELVARLHALRPTVEEIRSIASGTGVSVGIIHEAKVVLTDNFGFRDVKNKIPPDQDTIYYLASLSKSFTAAGIAHLISETPDLEWDTPVSKAYPPLSHKDPEVRQHATLVDFLSHRTGLAPKNHIWSQEFARFTLKRGEDIRVITDLEKIADFRSRWIYNNWGYGVADELIEHIDGRSWGKFVKDHIFDPLGLHRTVTAKQRDDDNVAKAYVTLANGEPWEIEEPDGEDGEILSGALAVRSCVRDLLKYYVAFMQAVKYDQTGSPLSTVSRAFVDAGKMVEPYIRLSSESGDLEGSYGLGWVRARLPCTLGALGMNRSYLGRMPTVGGGTQSTTCYYHQGSANSFLTSVYLLPDTESGVVVLSNSMAHCDIADWVGELYLEAILDSPEKNDYVQLAKSSAEAALGLWPGMRKELADKQIPNTPIRPLSAYTGLYYNRIGNYCLAIVEKEGKLLLRFQGEKRITYKMTHYHHDTFSWLISHDHDAKLGRFPITRASFYLIKFDTYGPDDALVDSLIWVHDDEVLEGERFYKKDGQCNHMIKSLPTDHPGPVSEWRNSSIAKLASELDSTTGVLCEDGRQDHELAMVTTELEEQTRSIVDRERQSEDSRL</sequence>
<accession>A0AAV9JX16</accession>
<dbReference type="Proteomes" id="UP001324427">
    <property type="component" value="Unassembled WGS sequence"/>
</dbReference>
<dbReference type="Pfam" id="PF00144">
    <property type="entry name" value="Beta-lactamase"/>
    <property type="match status" value="1"/>
</dbReference>
<dbReference type="AlphaFoldDB" id="A0AAV9JX16"/>
<dbReference type="Pfam" id="PF11954">
    <property type="entry name" value="DUF3471"/>
    <property type="match status" value="1"/>
</dbReference>
<reference evidence="4 5" key="1">
    <citation type="submission" date="2021-11" db="EMBL/GenBank/DDBJ databases">
        <title>Black yeast isolated from Biological Soil Crust.</title>
        <authorList>
            <person name="Kurbessoian T."/>
        </authorList>
    </citation>
    <scope>NUCLEOTIDE SEQUENCE [LARGE SCALE GENOMIC DNA]</scope>
    <source>
        <strain evidence="4 5">CCFEE 5522</strain>
    </source>
</reference>
<dbReference type="InterPro" id="IPR012338">
    <property type="entry name" value="Beta-lactam/transpept-like"/>
</dbReference>
<organism evidence="4 5">
    <name type="scientific">Oleoguttula mirabilis</name>
    <dbReference type="NCBI Taxonomy" id="1507867"/>
    <lineage>
        <taxon>Eukaryota</taxon>
        <taxon>Fungi</taxon>
        <taxon>Dikarya</taxon>
        <taxon>Ascomycota</taxon>
        <taxon>Pezizomycotina</taxon>
        <taxon>Dothideomycetes</taxon>
        <taxon>Dothideomycetidae</taxon>
        <taxon>Mycosphaerellales</taxon>
        <taxon>Teratosphaeriaceae</taxon>
        <taxon>Oleoguttula</taxon>
    </lineage>
</organism>
<name>A0AAV9JX16_9PEZI</name>
<dbReference type="PANTHER" id="PTHR46825">
    <property type="entry name" value="D-ALANYL-D-ALANINE-CARBOXYPEPTIDASE/ENDOPEPTIDASE AMPH"/>
    <property type="match status" value="1"/>
</dbReference>
<dbReference type="InterPro" id="IPR050491">
    <property type="entry name" value="AmpC-like"/>
</dbReference>
<feature type="domain" description="Beta-lactamase-related" evidence="2">
    <location>
        <begin position="25"/>
        <end position="368"/>
    </location>
</feature>
<gene>
    <name evidence="4" type="ORF">LTR36_003262</name>
</gene>
<dbReference type="PANTHER" id="PTHR46825:SF14">
    <property type="entry name" value="BETA-LACTAMASE-RELATED DOMAIN-CONTAINING PROTEIN"/>
    <property type="match status" value="1"/>
</dbReference>
<dbReference type="Gene3D" id="3.40.710.10">
    <property type="entry name" value="DD-peptidase/beta-lactamase superfamily"/>
    <property type="match status" value="1"/>
</dbReference>
<dbReference type="InterPro" id="IPR001466">
    <property type="entry name" value="Beta-lactam-related"/>
</dbReference>